<feature type="region of interest" description="Disordered" evidence="1">
    <location>
        <begin position="131"/>
        <end position="260"/>
    </location>
</feature>
<feature type="compositionally biased region" description="Low complexity" evidence="1">
    <location>
        <begin position="163"/>
        <end position="192"/>
    </location>
</feature>
<evidence type="ECO:0000256" key="2">
    <source>
        <dbReference type="SAM" id="SignalP"/>
    </source>
</evidence>
<organism evidence="3 4">
    <name type="scientific">Magnetococcus marinus (strain ATCC BAA-1437 / JCM 17883 / MC-1)</name>
    <dbReference type="NCBI Taxonomy" id="156889"/>
    <lineage>
        <taxon>Bacteria</taxon>
        <taxon>Pseudomonadati</taxon>
        <taxon>Pseudomonadota</taxon>
        <taxon>Magnetococcia</taxon>
        <taxon>Magnetococcales</taxon>
        <taxon>Magnetococcaceae</taxon>
        <taxon>Magnetococcus</taxon>
    </lineage>
</organism>
<dbReference type="KEGG" id="mgm:Mmc1_0533"/>
<keyword evidence="2" id="KW-0732">Signal</keyword>
<feature type="compositionally biased region" description="Acidic residues" evidence="1">
    <location>
        <begin position="148"/>
        <end position="162"/>
    </location>
</feature>
<feature type="region of interest" description="Disordered" evidence="1">
    <location>
        <begin position="284"/>
        <end position="336"/>
    </location>
</feature>
<dbReference type="EMBL" id="CP000471">
    <property type="protein sequence ID" value="ABK43058.1"/>
    <property type="molecule type" value="Genomic_DNA"/>
</dbReference>
<dbReference type="STRING" id="156889.Mmc1_0533"/>
<feature type="compositionally biased region" description="Polar residues" evidence="1">
    <location>
        <begin position="227"/>
        <end position="236"/>
    </location>
</feature>
<keyword evidence="4" id="KW-1185">Reference proteome</keyword>
<name>A0L515_MAGMM</name>
<proteinExistence type="predicted"/>
<dbReference type="RefSeq" id="WP_011712225.1">
    <property type="nucleotide sequence ID" value="NC_008576.1"/>
</dbReference>
<protein>
    <submittedName>
        <fullName evidence="3">Uncharacterized protein</fullName>
    </submittedName>
</protein>
<accession>A0L515</accession>
<dbReference type="Proteomes" id="UP000002586">
    <property type="component" value="Chromosome"/>
</dbReference>
<reference evidence="4" key="1">
    <citation type="journal article" date="2009" name="Appl. Environ. Microbiol.">
        <title>Complete genome sequence of the chemolithoautotrophic marine magnetotactic coccus strain MC-1.</title>
        <authorList>
            <person name="Schubbe S."/>
            <person name="Williams T.J."/>
            <person name="Xie G."/>
            <person name="Kiss H.E."/>
            <person name="Brettin T.S."/>
            <person name="Martinez D."/>
            <person name="Ross C.A."/>
            <person name="Schuler D."/>
            <person name="Cox B.L."/>
            <person name="Nealson K.H."/>
            <person name="Bazylinski D.A."/>
        </authorList>
    </citation>
    <scope>NUCLEOTIDE SEQUENCE [LARGE SCALE GENOMIC DNA]</scope>
    <source>
        <strain evidence="4">ATCC BAA-1437 / JCM 17883 / MC-1</strain>
    </source>
</reference>
<evidence type="ECO:0000313" key="4">
    <source>
        <dbReference type="Proteomes" id="UP000002586"/>
    </source>
</evidence>
<feature type="chain" id="PRO_5002626904" evidence="2">
    <location>
        <begin position="22"/>
        <end position="531"/>
    </location>
</feature>
<feature type="signal peptide" evidence="2">
    <location>
        <begin position="1"/>
        <end position="21"/>
    </location>
</feature>
<evidence type="ECO:0000256" key="1">
    <source>
        <dbReference type="SAM" id="MobiDB-lite"/>
    </source>
</evidence>
<dbReference type="AlphaFoldDB" id="A0L515"/>
<sequence length="531" mass="56867" precursor="true">MRQLSYMVVCFSLLSSGPALAQNELEPPSLPSVAPPLHQELTSEQLRAAEGAASHLSPHRPPCAGKERCPLDKLLGANLYGTSYQSAPALLPMQLADAQTWKARKRRPFPTQKVVPQPFKVGQTWQRSWPVRYAPLGGPKSTRSTTETAEDEQTLADAETPEEAAAQAPATPAPAAAQTATPATPAAQTPTAIKPATLPEGTVDAPSMAGQPARLAQPPAKVKASQDRATSATPHPSTERRETAPLSASLPQRADRTATAAVKRAIPAPVPKAVVLSGQTVLHQTPVPEATDKRRPESHLAATTSRPEQPQETPTQLPALLSQPSTAPAGEPAPTLANLGLAGAAALLEQPAAAKPQTAPRLTSPEQPLSAGAWQLARPSHDGVAEEPMQLPNLATADFVLNASPDLKSHAPSVTPDMEHPGFAMQLLLQADAALKEKALSRPAGRNALFYTEMALDLYSWNPQIRVHALTMLRRIHRTFLVLAEEALEKGQKKKAKRLLQKSRQMFVKHMLRDPDGSLQAYMDRLEKRLG</sequence>
<reference evidence="3 4" key="2">
    <citation type="journal article" date="2012" name="Int. J. Syst. Evol. Microbiol.">
        <title>Magnetococcus marinus gen. nov., sp. nov., a marine, magnetotactic bacterium that represents a novel lineage (Magnetococcaceae fam. nov.; Magnetococcales ord. nov.) at the base of the Alphaproteobacteria.</title>
        <authorList>
            <person name="Bazylinski D.A."/>
            <person name="Williams T.J."/>
            <person name="Lefevre C.T."/>
            <person name="Berg R.J."/>
            <person name="Zhang C.L."/>
            <person name="Bowser S.S."/>
            <person name="Dean A.J."/>
            <person name="Beveridge T.J."/>
        </authorList>
    </citation>
    <scope>NUCLEOTIDE SEQUENCE [LARGE SCALE GENOMIC DNA]</scope>
    <source>
        <strain evidence="4">ATCC BAA-1437 / JCM 17883 / MC-1</strain>
    </source>
</reference>
<feature type="compositionally biased region" description="Low complexity" evidence="1">
    <location>
        <begin position="307"/>
        <end position="316"/>
    </location>
</feature>
<evidence type="ECO:0000313" key="3">
    <source>
        <dbReference type="EMBL" id="ABK43058.1"/>
    </source>
</evidence>
<dbReference type="HOGENOM" id="CLU_512683_0_0_5"/>
<gene>
    <name evidence="3" type="ordered locus">Mmc1_0533</name>
</gene>